<feature type="chain" id="PRO_5035224931" evidence="1">
    <location>
        <begin position="25"/>
        <end position="79"/>
    </location>
</feature>
<feature type="signal peptide" evidence="1">
    <location>
        <begin position="1"/>
        <end position="24"/>
    </location>
</feature>
<reference evidence="2" key="1">
    <citation type="journal article" date="2021" name="Sci. Adv.">
        <title>The American lobster genome reveals insights on longevity, neural, and immune adaptations.</title>
        <authorList>
            <person name="Polinski J.M."/>
            <person name="Zimin A.V."/>
            <person name="Clark K.F."/>
            <person name="Kohn A.B."/>
            <person name="Sadowski N."/>
            <person name="Timp W."/>
            <person name="Ptitsyn A."/>
            <person name="Khanna P."/>
            <person name="Romanova D.Y."/>
            <person name="Williams P."/>
            <person name="Greenwood S.J."/>
            <person name="Moroz L.L."/>
            <person name="Walt D.R."/>
            <person name="Bodnar A.G."/>
        </authorList>
    </citation>
    <scope>NUCLEOTIDE SEQUENCE</scope>
    <source>
        <strain evidence="2">GMGI-L3</strain>
    </source>
</reference>
<protein>
    <submittedName>
        <fullName evidence="2">Uncharacterized protein</fullName>
    </submittedName>
</protein>
<organism evidence="2 3">
    <name type="scientific">Homarus americanus</name>
    <name type="common">American lobster</name>
    <dbReference type="NCBI Taxonomy" id="6706"/>
    <lineage>
        <taxon>Eukaryota</taxon>
        <taxon>Metazoa</taxon>
        <taxon>Ecdysozoa</taxon>
        <taxon>Arthropoda</taxon>
        <taxon>Crustacea</taxon>
        <taxon>Multicrustacea</taxon>
        <taxon>Malacostraca</taxon>
        <taxon>Eumalacostraca</taxon>
        <taxon>Eucarida</taxon>
        <taxon>Decapoda</taxon>
        <taxon>Pleocyemata</taxon>
        <taxon>Astacidea</taxon>
        <taxon>Nephropoidea</taxon>
        <taxon>Nephropidae</taxon>
        <taxon>Homarus</taxon>
    </lineage>
</organism>
<dbReference type="AlphaFoldDB" id="A0A8J5K3H1"/>
<sequence length="79" mass="8969">MSRSWAVLLFTLVLVAVVSSPVQGRRLEPSRRVPNDCHLRFVECDIHPYHECCGVPEICTRAFVDCLSYPHHVCCGGYH</sequence>
<accession>A0A8J5K3H1</accession>
<proteinExistence type="predicted"/>
<evidence type="ECO:0000256" key="1">
    <source>
        <dbReference type="SAM" id="SignalP"/>
    </source>
</evidence>
<name>A0A8J5K3H1_HOMAM</name>
<keyword evidence="1" id="KW-0732">Signal</keyword>
<evidence type="ECO:0000313" key="3">
    <source>
        <dbReference type="Proteomes" id="UP000747542"/>
    </source>
</evidence>
<gene>
    <name evidence="2" type="ORF">Hamer_G021513</name>
</gene>
<dbReference type="EMBL" id="JAHLQT010019984">
    <property type="protein sequence ID" value="KAG7168601.1"/>
    <property type="molecule type" value="Genomic_DNA"/>
</dbReference>
<dbReference type="Proteomes" id="UP000747542">
    <property type="component" value="Unassembled WGS sequence"/>
</dbReference>
<evidence type="ECO:0000313" key="2">
    <source>
        <dbReference type="EMBL" id="KAG7168601.1"/>
    </source>
</evidence>
<comment type="caution">
    <text evidence="2">The sequence shown here is derived from an EMBL/GenBank/DDBJ whole genome shotgun (WGS) entry which is preliminary data.</text>
</comment>
<keyword evidence="3" id="KW-1185">Reference proteome</keyword>